<dbReference type="Pfam" id="PF02475">
    <property type="entry name" value="TRM5-TYW2_MTfase"/>
    <property type="match status" value="1"/>
</dbReference>
<dbReference type="OrthoDB" id="2387925at2759"/>
<dbReference type="GO" id="GO:0102522">
    <property type="term" value="F:tRNA 4-demethylwyosine alpha-amino-alpha-carboxypropyltransferase activity"/>
    <property type="evidence" value="ECO:0007669"/>
    <property type="project" value="UniProtKB-EC"/>
</dbReference>
<reference evidence="8" key="1">
    <citation type="submission" date="2021-03" db="EMBL/GenBank/DDBJ databases">
        <authorList>
            <person name="Tagirdzhanova G."/>
        </authorList>
    </citation>
    <scope>NUCLEOTIDE SEQUENCE</scope>
</reference>
<evidence type="ECO:0000313" key="9">
    <source>
        <dbReference type="Proteomes" id="UP000664203"/>
    </source>
</evidence>
<dbReference type="InterPro" id="IPR030382">
    <property type="entry name" value="MeTrfase_TRM5/TYW2"/>
</dbReference>
<dbReference type="InterPro" id="IPR056743">
    <property type="entry name" value="TRM5-TYW2-like_MTfase"/>
</dbReference>
<feature type="domain" description="SAM-dependent methyltransferase TRM5/TYW2-type" evidence="7">
    <location>
        <begin position="227"/>
        <end position="530"/>
    </location>
</feature>
<name>A0A8H3I0V6_9LECA</name>
<keyword evidence="5" id="KW-0819">tRNA processing</keyword>
<dbReference type="PANTHER" id="PTHR23245">
    <property type="entry name" value="TRNA METHYLTRANSFERASE"/>
    <property type="match status" value="1"/>
</dbReference>
<accession>A0A8H3I0V6</accession>
<dbReference type="GO" id="GO:0008175">
    <property type="term" value="F:tRNA methyltransferase activity"/>
    <property type="evidence" value="ECO:0007669"/>
    <property type="project" value="TreeGrafter"/>
</dbReference>
<keyword evidence="3" id="KW-0808">Transferase</keyword>
<organism evidence="8 9">
    <name type="scientific">Alectoria fallacina</name>
    <dbReference type="NCBI Taxonomy" id="1903189"/>
    <lineage>
        <taxon>Eukaryota</taxon>
        <taxon>Fungi</taxon>
        <taxon>Dikarya</taxon>
        <taxon>Ascomycota</taxon>
        <taxon>Pezizomycotina</taxon>
        <taxon>Lecanoromycetes</taxon>
        <taxon>OSLEUM clade</taxon>
        <taxon>Lecanoromycetidae</taxon>
        <taxon>Lecanorales</taxon>
        <taxon>Lecanorineae</taxon>
        <taxon>Parmeliaceae</taxon>
        <taxon>Alectoria</taxon>
    </lineage>
</organism>
<keyword evidence="4" id="KW-0949">S-adenosyl-L-methionine</keyword>
<evidence type="ECO:0000313" key="8">
    <source>
        <dbReference type="EMBL" id="CAF9910642.1"/>
    </source>
</evidence>
<dbReference type="GO" id="GO:0030488">
    <property type="term" value="P:tRNA methylation"/>
    <property type="evidence" value="ECO:0007669"/>
    <property type="project" value="TreeGrafter"/>
</dbReference>
<comment type="catalytic activity">
    <reaction evidence="6">
        <text>4-demethylwyosine(37) in tRNA(Phe) + S-adenosyl-L-methionine = 4-demethyl-7-[(3S)-3-amino-3-carboxypropyl]wyosine(37) in tRNA(Phe) + S-methyl-5'-thioadenosine + H(+)</text>
        <dbReference type="Rhea" id="RHEA:36355"/>
        <dbReference type="Rhea" id="RHEA-COMP:10164"/>
        <dbReference type="Rhea" id="RHEA-COMP:10378"/>
        <dbReference type="ChEBI" id="CHEBI:15378"/>
        <dbReference type="ChEBI" id="CHEBI:17509"/>
        <dbReference type="ChEBI" id="CHEBI:59789"/>
        <dbReference type="ChEBI" id="CHEBI:64315"/>
        <dbReference type="ChEBI" id="CHEBI:73550"/>
        <dbReference type="EC" id="2.5.1.114"/>
    </reaction>
</comment>
<evidence type="ECO:0000256" key="3">
    <source>
        <dbReference type="ARBA" id="ARBA00022679"/>
    </source>
</evidence>
<dbReference type="AlphaFoldDB" id="A0A8H3I0V6"/>
<dbReference type="PANTHER" id="PTHR23245:SF25">
    <property type="entry name" value="TRNA WYBUTOSINE-SYNTHESIZING PROTEIN 2 HOMOLOG"/>
    <property type="match status" value="1"/>
</dbReference>
<dbReference type="GO" id="GO:0031591">
    <property type="term" value="P:wybutosine biosynthetic process"/>
    <property type="evidence" value="ECO:0007669"/>
    <property type="project" value="TreeGrafter"/>
</dbReference>
<dbReference type="Gene3D" id="3.40.50.150">
    <property type="entry name" value="Vaccinia Virus protein VP39"/>
    <property type="match status" value="1"/>
</dbReference>
<evidence type="ECO:0000259" key="7">
    <source>
        <dbReference type="PROSITE" id="PS51684"/>
    </source>
</evidence>
<sequence>MQIDGTESLGSHRTRRPANDLSRSRIALVVPKTLVKKIKDALEAHGNLDKSVKIRPARIEEQKGCLEGTSVELRPDFFLISTNFSAGINEVDTITLPVKWDLLQAHGLTKYAAEISLIIFKHANDTYGFLGSEKGYKDVDRFPKASVGETSSMNPLARTIDHWLHQLSHEGPERPFARDIVLSHSWTYIVYPPLLLLPPNAMSSLSSIFASKDQSLPTDLSSLWRILTREFKVSHVALNAPIPPSTSTKYLLQAEGESGVNILRSPTGLVPLNGDFGPVLSPYHVPSTVDFASGFWCTAQQNGIFQTWAPRYTMFSRGNISEKARILNLETLTEKQLGSRPEETSAVDFYAGIGYFAFSYAKVGVGRVLCWEINPWSVEGLRRGAKRNRWVVEVIKGGQASNQIVNEEGHLIVFQESNEHAAMRIAEMKDSIPPVRHINCGLLPSSKDSWEVAVQVLDRTGGWIHVHENIAKKDIEGRSEEVVGIFNRLVMNHCGHEPEGQWKVECEHVEQVKSYAPGVMHYVLDISISPPG</sequence>
<dbReference type="EC" id="2.5.1.114" evidence="2"/>
<dbReference type="Proteomes" id="UP000664203">
    <property type="component" value="Unassembled WGS sequence"/>
</dbReference>
<proteinExistence type="predicted"/>
<evidence type="ECO:0000256" key="4">
    <source>
        <dbReference type="ARBA" id="ARBA00022691"/>
    </source>
</evidence>
<evidence type="ECO:0000256" key="1">
    <source>
        <dbReference type="ARBA" id="ARBA00004797"/>
    </source>
</evidence>
<keyword evidence="9" id="KW-1185">Reference proteome</keyword>
<dbReference type="EMBL" id="CAJPDR010000044">
    <property type="protein sequence ID" value="CAF9910642.1"/>
    <property type="molecule type" value="Genomic_DNA"/>
</dbReference>
<dbReference type="SUPFAM" id="SSF53335">
    <property type="entry name" value="S-adenosyl-L-methionine-dependent methyltransferases"/>
    <property type="match status" value="1"/>
</dbReference>
<dbReference type="PROSITE" id="PS51684">
    <property type="entry name" value="SAM_MT_TRM5_TYW2"/>
    <property type="match status" value="1"/>
</dbReference>
<comment type="pathway">
    <text evidence="1">tRNA modification; wybutosine-tRNA(Phe) biosynthesis.</text>
</comment>
<gene>
    <name evidence="8" type="ORF">ALECFALPRED_006781</name>
</gene>
<evidence type="ECO:0000256" key="6">
    <source>
        <dbReference type="ARBA" id="ARBA00049400"/>
    </source>
</evidence>
<dbReference type="GO" id="GO:0005737">
    <property type="term" value="C:cytoplasm"/>
    <property type="evidence" value="ECO:0007669"/>
    <property type="project" value="TreeGrafter"/>
</dbReference>
<evidence type="ECO:0000256" key="5">
    <source>
        <dbReference type="ARBA" id="ARBA00022694"/>
    </source>
</evidence>
<protein>
    <recommendedName>
        <fullName evidence="2">tRNA(Phe) (4-demethylwyosine(37)-C(7)) aminocarboxypropyltransferase</fullName>
        <ecNumber evidence="2">2.5.1.114</ecNumber>
    </recommendedName>
</protein>
<evidence type="ECO:0000256" key="2">
    <source>
        <dbReference type="ARBA" id="ARBA00012265"/>
    </source>
</evidence>
<comment type="caution">
    <text evidence="8">The sequence shown here is derived from an EMBL/GenBank/DDBJ whole genome shotgun (WGS) entry which is preliminary data.</text>
</comment>
<dbReference type="InterPro" id="IPR029063">
    <property type="entry name" value="SAM-dependent_MTases_sf"/>
</dbReference>